<dbReference type="OrthoDB" id="10665764at2759"/>
<keyword evidence="3" id="KW-1185">Reference proteome</keyword>
<dbReference type="Proteomes" id="UP001152799">
    <property type="component" value="Chromosome 4"/>
</dbReference>
<organism evidence="2 3">
    <name type="scientific">Ceutorhynchus assimilis</name>
    <name type="common">cabbage seed weevil</name>
    <dbReference type="NCBI Taxonomy" id="467358"/>
    <lineage>
        <taxon>Eukaryota</taxon>
        <taxon>Metazoa</taxon>
        <taxon>Ecdysozoa</taxon>
        <taxon>Arthropoda</taxon>
        <taxon>Hexapoda</taxon>
        <taxon>Insecta</taxon>
        <taxon>Pterygota</taxon>
        <taxon>Neoptera</taxon>
        <taxon>Endopterygota</taxon>
        <taxon>Coleoptera</taxon>
        <taxon>Polyphaga</taxon>
        <taxon>Cucujiformia</taxon>
        <taxon>Curculionidae</taxon>
        <taxon>Ceutorhynchinae</taxon>
        <taxon>Ceutorhynchus</taxon>
    </lineage>
</organism>
<accession>A0A9N9MSR3</accession>
<feature type="region of interest" description="Disordered" evidence="1">
    <location>
        <begin position="194"/>
        <end position="266"/>
    </location>
</feature>
<feature type="region of interest" description="Disordered" evidence="1">
    <location>
        <begin position="706"/>
        <end position="742"/>
    </location>
</feature>
<feature type="region of interest" description="Disordered" evidence="1">
    <location>
        <begin position="392"/>
        <end position="432"/>
    </location>
</feature>
<gene>
    <name evidence="2" type="ORF">CEUTPL_LOCUS8407</name>
</gene>
<evidence type="ECO:0000313" key="2">
    <source>
        <dbReference type="EMBL" id="CAG9767853.1"/>
    </source>
</evidence>
<evidence type="ECO:0000313" key="3">
    <source>
        <dbReference type="Proteomes" id="UP001152799"/>
    </source>
</evidence>
<dbReference type="EMBL" id="OU892280">
    <property type="protein sequence ID" value="CAG9767853.1"/>
    <property type="molecule type" value="Genomic_DNA"/>
</dbReference>
<sequence>MVPTPDSSLSEESSPSRCSFSTNINQKLAHISSAIHKHWNGEKKMHLYTVKKIAETLKSIEDKVFPTDKSFVSAAKNMLSRIRKELATESRTSKTRNFIGWRTRSTDKFLKFGSSKRKVKKSESLLGSLCRSRDSSLPNTVALELLTDDYFITQEQVQESDVAAAAPILIKNIPDQKEQVSTNNDTQISLMEISSESNPSEKISDHTYTSNSQETQTAQTNIEADTDPQHELPPEPMMTKSTSNETELMSSTNSMQISSGSFPSSRPEDIQNYIFISPLQETQPNVESGTYPLSFNEANISNEQTPSQNKNDDVSPTCTDTQLNSVQIGSKSQISNFEESQPTTNSHQELNNCGSNFKSSINIISNVRLRSPNVSPDLINLDSSESFFEKCRTDDTAESQQKESSISNGKYEVESVDTQATKDPQSLSSSTDPVRIIYEEQQLILSEDTENQTTNSSQMEANIAMPQPVKDNSDKGIFLQPDMESCSSQQSSEIIPGTLQTYYFDPNVAPAENKMTQYFVINHDTQGFTDLLKNKTIEPKQTNNSDADEPVQEKKDQSVIWLDVSLVDVSDMDLTDAGDSCIVEGDPCNDQSKKKTKYFPVSETQASLIFGLSKPESTNNNVFPAQQLPVTQTNENFESQSDTETIVPETIYTQSQNLDSKSPRIKSPYKNTQSSSFLTYKATAKSRASLAKPKGSEPQVKKLIFASSSSSTPSGDNANSGQKPSRNIFNYSASDSSSSQDPQNIVKVISQSPELQSQNLMLINGCFPENSNTQNYNEAPYAEREEKLVEKVMRRRERRTADEWKEMPMSEKVSGMYADKFHVRIFDDPVESLTNIRYKPSFSTFTFPRLTLTEVHDVSTKTADDARKIDSVLKNVIDKLKDQSLGLNFYKRLGNVDSSADSDSSEEERKFNRRWLREYRSKTRTQNRCLMVEPEKEKPDFTSRRAPRLEIDGEKTEEKKDEAIMVDLMEKFGQLAWLKS</sequence>
<feature type="compositionally biased region" description="Polar residues" evidence="1">
    <location>
        <begin position="416"/>
        <end position="432"/>
    </location>
</feature>
<feature type="compositionally biased region" description="Polar residues" evidence="1">
    <location>
        <begin position="706"/>
        <end position="731"/>
    </location>
</feature>
<feature type="region of interest" description="Disordered" evidence="1">
    <location>
        <begin position="333"/>
        <end position="352"/>
    </location>
</feature>
<dbReference type="AlphaFoldDB" id="A0A9N9MSR3"/>
<protein>
    <submittedName>
        <fullName evidence="2">Uncharacterized protein</fullName>
    </submittedName>
</protein>
<name>A0A9N9MSR3_9CUCU</name>
<feature type="compositionally biased region" description="Polar residues" evidence="1">
    <location>
        <begin position="194"/>
        <end position="223"/>
    </location>
</feature>
<feature type="region of interest" description="Disordered" evidence="1">
    <location>
        <begin position="935"/>
        <end position="956"/>
    </location>
</feature>
<feature type="compositionally biased region" description="Polar residues" evidence="1">
    <location>
        <begin position="239"/>
        <end position="264"/>
    </location>
</feature>
<evidence type="ECO:0000256" key="1">
    <source>
        <dbReference type="SAM" id="MobiDB-lite"/>
    </source>
</evidence>
<feature type="compositionally biased region" description="Polar residues" evidence="1">
    <location>
        <begin position="398"/>
        <end position="408"/>
    </location>
</feature>
<proteinExistence type="predicted"/>
<reference evidence="2" key="1">
    <citation type="submission" date="2022-01" db="EMBL/GenBank/DDBJ databases">
        <authorList>
            <person name="King R."/>
        </authorList>
    </citation>
    <scope>NUCLEOTIDE SEQUENCE</scope>
</reference>
<feature type="region of interest" description="Disordered" evidence="1">
    <location>
        <begin position="652"/>
        <end position="672"/>
    </location>
</feature>